<dbReference type="EMBL" id="SNZH01000005">
    <property type="protein sequence ID" value="TDR44872.1"/>
    <property type="molecule type" value="Genomic_DNA"/>
</dbReference>
<sequence>MNRAALLEHLLDFAGPRGPFSSDAQHELRRRAWLATQDAAALDDLLSLLAEPPHADQRGPVSAESFELELQDAIVALAGDPHALLQQLLPLLQLAAARPAAIELIGRLGLPDAVPPLRELLQQMPLNGDEQLRLACCLGDIGDAAAQAVLLQLQALPGAAEAGVAAEIHIALDRCAAADRHDMPRPAGPEPP</sequence>
<dbReference type="AlphaFoldDB" id="A0A4R6Z059"/>
<dbReference type="Gene3D" id="1.25.10.10">
    <property type="entry name" value="Leucine-rich Repeat Variant"/>
    <property type="match status" value="1"/>
</dbReference>
<keyword evidence="2" id="KW-1185">Reference proteome</keyword>
<evidence type="ECO:0000313" key="1">
    <source>
        <dbReference type="EMBL" id="TDR44872.1"/>
    </source>
</evidence>
<evidence type="ECO:0000313" key="2">
    <source>
        <dbReference type="Proteomes" id="UP000295293"/>
    </source>
</evidence>
<comment type="caution">
    <text evidence="1">The sequence shown here is derived from an EMBL/GenBank/DDBJ whole genome shotgun (WGS) entry which is preliminary data.</text>
</comment>
<proteinExistence type="predicted"/>
<name>A0A4R6Z059_9GAMM</name>
<accession>A0A4R6Z059</accession>
<gene>
    <name evidence="1" type="ORF">DFR29_10553</name>
</gene>
<reference evidence="1 2" key="1">
    <citation type="submission" date="2019-03" db="EMBL/GenBank/DDBJ databases">
        <title>Genomic Encyclopedia of Type Strains, Phase IV (KMG-IV): sequencing the most valuable type-strain genomes for metagenomic binning, comparative biology and taxonomic classification.</title>
        <authorList>
            <person name="Goeker M."/>
        </authorList>
    </citation>
    <scope>NUCLEOTIDE SEQUENCE [LARGE SCALE GENOMIC DNA]</scope>
    <source>
        <strain evidence="1 2">DSM 21667</strain>
    </source>
</reference>
<dbReference type="RefSeq" id="WP_133818391.1">
    <property type="nucleotide sequence ID" value="NZ_SNZH01000005.1"/>
</dbReference>
<dbReference type="InterPro" id="IPR011989">
    <property type="entry name" value="ARM-like"/>
</dbReference>
<organism evidence="1 2">
    <name type="scientific">Tahibacter aquaticus</name>
    <dbReference type="NCBI Taxonomy" id="520092"/>
    <lineage>
        <taxon>Bacteria</taxon>
        <taxon>Pseudomonadati</taxon>
        <taxon>Pseudomonadota</taxon>
        <taxon>Gammaproteobacteria</taxon>
        <taxon>Lysobacterales</taxon>
        <taxon>Rhodanobacteraceae</taxon>
        <taxon>Tahibacter</taxon>
    </lineage>
</organism>
<protein>
    <recommendedName>
        <fullName evidence="3">HEAT repeat protein</fullName>
    </recommendedName>
</protein>
<evidence type="ECO:0008006" key="3">
    <source>
        <dbReference type="Google" id="ProtNLM"/>
    </source>
</evidence>
<dbReference type="Proteomes" id="UP000295293">
    <property type="component" value="Unassembled WGS sequence"/>
</dbReference>